<accession>A0AAV4XAR6</accession>
<name>A0AAV4XAR6_CAEEX</name>
<dbReference type="AlphaFoldDB" id="A0AAV4XAR6"/>
<evidence type="ECO:0000313" key="1">
    <source>
        <dbReference type="EMBL" id="GIY91768.1"/>
    </source>
</evidence>
<organism evidence="1 2">
    <name type="scientific">Caerostris extrusa</name>
    <name type="common">Bark spider</name>
    <name type="synonym">Caerostris bankana</name>
    <dbReference type="NCBI Taxonomy" id="172846"/>
    <lineage>
        <taxon>Eukaryota</taxon>
        <taxon>Metazoa</taxon>
        <taxon>Ecdysozoa</taxon>
        <taxon>Arthropoda</taxon>
        <taxon>Chelicerata</taxon>
        <taxon>Arachnida</taxon>
        <taxon>Araneae</taxon>
        <taxon>Araneomorphae</taxon>
        <taxon>Entelegynae</taxon>
        <taxon>Araneoidea</taxon>
        <taxon>Araneidae</taxon>
        <taxon>Caerostris</taxon>
    </lineage>
</organism>
<dbReference type="Proteomes" id="UP001054945">
    <property type="component" value="Unassembled WGS sequence"/>
</dbReference>
<protein>
    <submittedName>
        <fullName evidence="1">Uncharacterized protein</fullName>
    </submittedName>
</protein>
<comment type="caution">
    <text evidence="1">The sequence shown here is derived from an EMBL/GenBank/DDBJ whole genome shotgun (WGS) entry which is preliminary data.</text>
</comment>
<proteinExistence type="predicted"/>
<keyword evidence="2" id="KW-1185">Reference proteome</keyword>
<sequence length="111" mass="12026">MVTVKTVFLPNCALRWDRRVPTGSFLSLPSGILSFTMSTCTVFSLSPVAEPDERVAQVVVLAHLRGGVLGLQAQGDGPVLTFRAQDGNGHRAGTFSHTRLDFTKLENSRIV</sequence>
<evidence type="ECO:0000313" key="2">
    <source>
        <dbReference type="Proteomes" id="UP001054945"/>
    </source>
</evidence>
<dbReference type="EMBL" id="BPLR01000050">
    <property type="protein sequence ID" value="GIY91768.1"/>
    <property type="molecule type" value="Genomic_DNA"/>
</dbReference>
<gene>
    <name evidence="1" type="ORF">CEXT_712571</name>
</gene>
<reference evidence="1 2" key="1">
    <citation type="submission" date="2021-06" db="EMBL/GenBank/DDBJ databases">
        <title>Caerostris extrusa draft genome.</title>
        <authorList>
            <person name="Kono N."/>
            <person name="Arakawa K."/>
        </authorList>
    </citation>
    <scope>NUCLEOTIDE SEQUENCE [LARGE SCALE GENOMIC DNA]</scope>
</reference>